<accession>A0A4S8LJ82</accession>
<keyword evidence="3" id="KW-1185">Reference proteome</keyword>
<evidence type="ECO:0000313" key="2">
    <source>
        <dbReference type="EMBL" id="THU89081.1"/>
    </source>
</evidence>
<dbReference type="Proteomes" id="UP000297245">
    <property type="component" value="Unassembled WGS sequence"/>
</dbReference>
<protein>
    <submittedName>
        <fullName evidence="2">Uncharacterized protein</fullName>
    </submittedName>
</protein>
<dbReference type="OrthoDB" id="3039629at2759"/>
<proteinExistence type="predicted"/>
<organism evidence="2 3">
    <name type="scientific">Dendrothele bispora (strain CBS 962.96)</name>
    <dbReference type="NCBI Taxonomy" id="1314807"/>
    <lineage>
        <taxon>Eukaryota</taxon>
        <taxon>Fungi</taxon>
        <taxon>Dikarya</taxon>
        <taxon>Basidiomycota</taxon>
        <taxon>Agaricomycotina</taxon>
        <taxon>Agaricomycetes</taxon>
        <taxon>Agaricomycetidae</taxon>
        <taxon>Agaricales</taxon>
        <taxon>Agaricales incertae sedis</taxon>
        <taxon>Dendrothele</taxon>
    </lineage>
</organism>
<reference evidence="2 3" key="1">
    <citation type="journal article" date="2019" name="Nat. Ecol. Evol.">
        <title>Megaphylogeny resolves global patterns of mushroom evolution.</title>
        <authorList>
            <person name="Varga T."/>
            <person name="Krizsan K."/>
            <person name="Foldi C."/>
            <person name="Dima B."/>
            <person name="Sanchez-Garcia M."/>
            <person name="Sanchez-Ramirez S."/>
            <person name="Szollosi G.J."/>
            <person name="Szarkandi J.G."/>
            <person name="Papp V."/>
            <person name="Albert L."/>
            <person name="Andreopoulos W."/>
            <person name="Angelini C."/>
            <person name="Antonin V."/>
            <person name="Barry K.W."/>
            <person name="Bougher N.L."/>
            <person name="Buchanan P."/>
            <person name="Buyck B."/>
            <person name="Bense V."/>
            <person name="Catcheside P."/>
            <person name="Chovatia M."/>
            <person name="Cooper J."/>
            <person name="Damon W."/>
            <person name="Desjardin D."/>
            <person name="Finy P."/>
            <person name="Geml J."/>
            <person name="Haridas S."/>
            <person name="Hughes K."/>
            <person name="Justo A."/>
            <person name="Karasinski D."/>
            <person name="Kautmanova I."/>
            <person name="Kiss B."/>
            <person name="Kocsube S."/>
            <person name="Kotiranta H."/>
            <person name="LaButti K.M."/>
            <person name="Lechner B.E."/>
            <person name="Liimatainen K."/>
            <person name="Lipzen A."/>
            <person name="Lukacs Z."/>
            <person name="Mihaltcheva S."/>
            <person name="Morgado L.N."/>
            <person name="Niskanen T."/>
            <person name="Noordeloos M.E."/>
            <person name="Ohm R.A."/>
            <person name="Ortiz-Santana B."/>
            <person name="Ovrebo C."/>
            <person name="Racz N."/>
            <person name="Riley R."/>
            <person name="Savchenko A."/>
            <person name="Shiryaev A."/>
            <person name="Soop K."/>
            <person name="Spirin V."/>
            <person name="Szebenyi C."/>
            <person name="Tomsovsky M."/>
            <person name="Tulloss R.E."/>
            <person name="Uehling J."/>
            <person name="Grigoriev I.V."/>
            <person name="Vagvolgyi C."/>
            <person name="Papp T."/>
            <person name="Martin F.M."/>
            <person name="Miettinen O."/>
            <person name="Hibbett D.S."/>
            <person name="Nagy L.G."/>
        </authorList>
    </citation>
    <scope>NUCLEOTIDE SEQUENCE [LARGE SCALE GENOMIC DNA]</scope>
    <source>
        <strain evidence="2 3">CBS 962.96</strain>
    </source>
</reference>
<dbReference type="EMBL" id="ML179573">
    <property type="protein sequence ID" value="THU84937.1"/>
    <property type="molecule type" value="Genomic_DNA"/>
</dbReference>
<gene>
    <name evidence="2" type="ORF">K435DRAFT_803002</name>
    <name evidence="1" type="ORF">K435DRAFT_806311</name>
</gene>
<name>A0A4S8LJ82_DENBC</name>
<dbReference type="AlphaFoldDB" id="A0A4S8LJ82"/>
<sequence>MSRLEAETWNNFDILKLQDDIQWKEKLPIEAWRQIDTDLLRFAPTCEQFVHVHGLRYAFTSAHTKEEYELFHGVVKAGGQWSASLKKLDCMSMDKWWSEQAEDAKHDKLSEHFKHYHTIWNQYHQTRQTLLGSQTQRQPHYDCVHAPTANYASHTLVPAKPLCPATQFQENGKAILANDPASYQMGNIDGFIFTQSSSTSPILHAQETVDMNISVTSQVTHSRTGKKDSSVNYSWQMS</sequence>
<evidence type="ECO:0000313" key="3">
    <source>
        <dbReference type="Proteomes" id="UP000297245"/>
    </source>
</evidence>
<evidence type="ECO:0000313" key="1">
    <source>
        <dbReference type="EMBL" id="THU84937.1"/>
    </source>
</evidence>
<dbReference type="EMBL" id="ML179382">
    <property type="protein sequence ID" value="THU89081.1"/>
    <property type="molecule type" value="Genomic_DNA"/>
</dbReference>